<organism evidence="7 8">
    <name type="scientific">Phytophthora aleatoria</name>
    <dbReference type="NCBI Taxonomy" id="2496075"/>
    <lineage>
        <taxon>Eukaryota</taxon>
        <taxon>Sar</taxon>
        <taxon>Stramenopiles</taxon>
        <taxon>Oomycota</taxon>
        <taxon>Peronosporomycetes</taxon>
        <taxon>Peronosporales</taxon>
        <taxon>Peronosporaceae</taxon>
        <taxon>Phytophthora</taxon>
    </lineage>
</organism>
<dbReference type="Pfam" id="PF22934">
    <property type="entry name" value="SPRTN_ZBD"/>
    <property type="match status" value="1"/>
</dbReference>
<feature type="compositionally biased region" description="Basic and acidic residues" evidence="5">
    <location>
        <begin position="294"/>
        <end position="315"/>
    </location>
</feature>
<protein>
    <recommendedName>
        <fullName evidence="6">SprT-like domain-containing protein</fullName>
    </recommendedName>
</protein>
<evidence type="ECO:0000256" key="1">
    <source>
        <dbReference type="ARBA" id="ARBA00004123"/>
    </source>
</evidence>
<feature type="compositionally biased region" description="Basic and acidic residues" evidence="5">
    <location>
        <begin position="332"/>
        <end position="346"/>
    </location>
</feature>
<reference evidence="7" key="1">
    <citation type="submission" date="2021-01" db="EMBL/GenBank/DDBJ databases">
        <title>Phytophthora aleatoria, a newly-described species from Pinus radiata is distinct from Phytophthora cactorum isolates based on comparative genomics.</title>
        <authorList>
            <person name="Mcdougal R."/>
            <person name="Panda P."/>
            <person name="Williams N."/>
            <person name="Studholme D.J."/>
        </authorList>
    </citation>
    <scope>NUCLEOTIDE SEQUENCE</scope>
    <source>
        <strain evidence="7">NZFS 4037</strain>
    </source>
</reference>
<dbReference type="InterPro" id="IPR044245">
    <property type="entry name" value="Spartan"/>
</dbReference>
<keyword evidence="2" id="KW-0539">Nucleus</keyword>
<feature type="repeat" description="ARM" evidence="3">
    <location>
        <begin position="863"/>
        <end position="906"/>
    </location>
</feature>
<accession>A0A8J5J884</accession>
<feature type="coiled-coil region" evidence="4">
    <location>
        <begin position="29"/>
        <end position="60"/>
    </location>
</feature>
<feature type="domain" description="SprT-like" evidence="6">
    <location>
        <begin position="109"/>
        <end position="259"/>
    </location>
</feature>
<dbReference type="PANTHER" id="PTHR21220:SF0">
    <property type="entry name" value="DNA-DEPENDENT METALLOPROTEASE SPRTN"/>
    <property type="match status" value="1"/>
</dbReference>
<proteinExistence type="predicted"/>
<evidence type="ECO:0000256" key="4">
    <source>
        <dbReference type="SAM" id="Coils"/>
    </source>
</evidence>
<comment type="caution">
    <text evidence="7">The sequence shown here is derived from an EMBL/GenBank/DDBJ whole genome shotgun (WGS) entry which is preliminary data.</text>
</comment>
<evidence type="ECO:0000313" key="8">
    <source>
        <dbReference type="Proteomes" id="UP000709295"/>
    </source>
</evidence>
<comment type="subcellular location">
    <subcellularLocation>
        <location evidence="1">Nucleus</location>
    </subcellularLocation>
</comment>
<dbReference type="AlphaFoldDB" id="A0A8J5J884"/>
<dbReference type="InterPro" id="IPR000225">
    <property type="entry name" value="Armadillo"/>
</dbReference>
<name>A0A8J5J884_9STRA</name>
<dbReference type="Pfam" id="PF00514">
    <property type="entry name" value="Arm"/>
    <property type="match status" value="1"/>
</dbReference>
<dbReference type="Proteomes" id="UP000709295">
    <property type="component" value="Unassembled WGS sequence"/>
</dbReference>
<dbReference type="GO" id="GO:0031593">
    <property type="term" value="F:polyubiquitin modification-dependent protein binding"/>
    <property type="evidence" value="ECO:0007669"/>
    <property type="project" value="TreeGrafter"/>
</dbReference>
<dbReference type="InterPro" id="IPR055220">
    <property type="entry name" value="SPRTN_ZBD"/>
</dbReference>
<sequence length="989" mass="110090">MDQHQLANLVKNEVQQQPATHHIAILLKLEAIESEVKEMRRKMEIRLEEVKLECKRNVEEKMQEVRREMLLQVPLLVTILVDREKQLLEKQIAEDVHGILAKRCRHPNPDLHSLFQEYNRMFFEGRLAGCEVKWSKRMTLCFQPRSGFCSIRLSEPLLKLRPRSDMVNTLLHEMIHAYVFVATPVRDHDDHGPLFQAHMNRINEAAKTKITVFHTFHDEVDSYRQHVWQCNGPCRHTRPYFGLVKSYTKIKEPAEFTAKQAKKKERELAREEKQKKKNKEAKAPPSVNQFFPTIKEDSDTKSGDSKQPARAETKPPRVGKKAPSHPGTGNDNPKKQKTEHDGDDKSSGWPMLGFPPSAPVVFSADGDEDGMDEAQQMCEYLYSLLKTVHGQLKNGKNVNYSPITRFVAVLTTFVKFLRLFSKKELLFRVCKHLVILNELHHIYEDVVETLSIATSVNWAEQWCDDVQAQEAVLAATVSDPAMVFSQLQDSQSQVEALLTLKFELEQRAACQSGESADHLKLMLELELEAKPFARGPMGSLSHGVWGPGTRVAVKQFFVDSMGINKRTTQHIEAELDQLHQLAHPNLLKLLGASHVSSPPFIVWEDAVYRDLGSLLSRCDENNSTSDDAWELVQSMTDADPGKRVSLEHVIAQLKRLAADETAIDAHAAAQAATTCSICSSEMAIDSRFYLFLSLRADLRGILLTLIDSSFLTAELEALEESVRDATSDECTFLMNDLRYGLEEEKLKAIMYCNKRLTVWTVDAIGNLADNDDARVVIANEGAVTPLIELLHAGSNAEKGLAAYALGRLVCDSKTNSLAFEAGGAISYLVELLSSTDELKASASATLSSLATIDSICPVLTEEGVIAPLIKLLRTGNEEQKGNATSALANVAVTSSSYCEEIMEEGGLDPLVEVLRHGTGELLENAVFVVGCIAGCSRGYSRAVEKLGVGPLLVNMLHDGNLELKEHAAYALERLTKTGDATLTAMTKDS</sequence>
<dbReference type="Pfam" id="PF10263">
    <property type="entry name" value="SprT-like"/>
    <property type="match status" value="1"/>
</dbReference>
<feature type="region of interest" description="Disordered" evidence="5">
    <location>
        <begin position="257"/>
        <end position="350"/>
    </location>
</feature>
<dbReference type="SMART" id="SM00731">
    <property type="entry name" value="SprT"/>
    <property type="match status" value="1"/>
</dbReference>
<keyword evidence="8" id="KW-1185">Reference proteome</keyword>
<evidence type="ECO:0000256" key="5">
    <source>
        <dbReference type="SAM" id="MobiDB-lite"/>
    </source>
</evidence>
<dbReference type="GO" id="GO:0004222">
    <property type="term" value="F:metalloendopeptidase activity"/>
    <property type="evidence" value="ECO:0007669"/>
    <property type="project" value="InterPro"/>
</dbReference>
<dbReference type="PANTHER" id="PTHR21220">
    <property type="entry name" value="DNA-DEPENDENT METALLOPROTEASE SPRTN"/>
    <property type="match status" value="1"/>
</dbReference>
<dbReference type="GO" id="GO:0003697">
    <property type="term" value="F:single-stranded DNA binding"/>
    <property type="evidence" value="ECO:0007669"/>
    <property type="project" value="InterPro"/>
</dbReference>
<keyword evidence="4" id="KW-0175">Coiled coil</keyword>
<evidence type="ECO:0000256" key="3">
    <source>
        <dbReference type="PROSITE-ProRule" id="PRU00259"/>
    </source>
</evidence>
<evidence type="ECO:0000256" key="2">
    <source>
        <dbReference type="ARBA" id="ARBA00023242"/>
    </source>
</evidence>
<gene>
    <name evidence="7" type="ORF">JG688_00007265</name>
</gene>
<feature type="repeat" description="ARM" evidence="3">
    <location>
        <begin position="823"/>
        <end position="850"/>
    </location>
</feature>
<dbReference type="InterPro" id="IPR006640">
    <property type="entry name" value="SprT-like_domain"/>
</dbReference>
<feature type="compositionally biased region" description="Basic and acidic residues" evidence="5">
    <location>
        <begin position="264"/>
        <end position="274"/>
    </location>
</feature>
<evidence type="ECO:0000259" key="6">
    <source>
        <dbReference type="SMART" id="SM00731"/>
    </source>
</evidence>
<dbReference type="GO" id="GO:0005634">
    <property type="term" value="C:nucleus"/>
    <property type="evidence" value="ECO:0007669"/>
    <property type="project" value="UniProtKB-SubCell"/>
</dbReference>
<dbReference type="EMBL" id="JAENGY010000343">
    <property type="protein sequence ID" value="KAG6965322.1"/>
    <property type="molecule type" value="Genomic_DNA"/>
</dbReference>
<dbReference type="GO" id="GO:0006974">
    <property type="term" value="P:DNA damage response"/>
    <property type="evidence" value="ECO:0007669"/>
    <property type="project" value="InterPro"/>
</dbReference>
<dbReference type="SMART" id="SM00185">
    <property type="entry name" value="ARM"/>
    <property type="match status" value="5"/>
</dbReference>
<evidence type="ECO:0000313" key="7">
    <source>
        <dbReference type="EMBL" id="KAG6965322.1"/>
    </source>
</evidence>
<dbReference type="PROSITE" id="PS50176">
    <property type="entry name" value="ARM_REPEAT"/>
    <property type="match status" value="2"/>
</dbReference>